<dbReference type="SUPFAM" id="SSF51445">
    <property type="entry name" value="(Trans)glycosidases"/>
    <property type="match status" value="1"/>
</dbReference>
<comment type="subunit">
    <text evidence="4">Homohexamer; trimer of dimers.</text>
</comment>
<dbReference type="InterPro" id="IPR055235">
    <property type="entry name" value="ASD1_cat"/>
</dbReference>
<accession>A0A2R5F1C5</accession>
<evidence type="ECO:0000256" key="8">
    <source>
        <dbReference type="ARBA" id="ARBA00023295"/>
    </source>
</evidence>
<keyword evidence="11" id="KW-1185">Reference proteome</keyword>
<dbReference type="PANTHER" id="PTHR43576">
    <property type="entry name" value="ALPHA-L-ARABINOFURANOSIDASE C-RELATED"/>
    <property type="match status" value="1"/>
</dbReference>
<comment type="caution">
    <text evidence="10">The sequence shown here is derived from an EMBL/GenBank/DDBJ whole genome shotgun (WGS) entry which is preliminary data.</text>
</comment>
<organism evidence="10 11">
    <name type="scientific">Paenibacillus agaridevorans</name>
    <dbReference type="NCBI Taxonomy" id="171404"/>
    <lineage>
        <taxon>Bacteria</taxon>
        <taxon>Bacillati</taxon>
        <taxon>Bacillota</taxon>
        <taxon>Bacilli</taxon>
        <taxon>Bacillales</taxon>
        <taxon>Paenibacillaceae</taxon>
        <taxon>Paenibacillus</taxon>
    </lineage>
</organism>
<dbReference type="GO" id="GO:0000272">
    <property type="term" value="P:polysaccharide catabolic process"/>
    <property type="evidence" value="ECO:0007669"/>
    <property type="project" value="TreeGrafter"/>
</dbReference>
<evidence type="ECO:0000313" key="10">
    <source>
        <dbReference type="EMBL" id="GBG11258.1"/>
    </source>
</evidence>
<comment type="catalytic activity">
    <reaction evidence="1">
        <text>Hydrolysis of terminal non-reducing alpha-L-arabinofuranoside residues in alpha-L-arabinosides.</text>
        <dbReference type="EC" id="3.2.1.55"/>
    </reaction>
</comment>
<evidence type="ECO:0000256" key="5">
    <source>
        <dbReference type="ARBA" id="ARBA00012670"/>
    </source>
</evidence>
<proteinExistence type="inferred from homology"/>
<dbReference type="Gene3D" id="3.20.20.80">
    <property type="entry name" value="Glycosidases"/>
    <property type="match status" value="1"/>
</dbReference>
<dbReference type="SUPFAM" id="SSF51011">
    <property type="entry name" value="Glycosyl hydrolase domain"/>
    <property type="match status" value="1"/>
</dbReference>
<evidence type="ECO:0000313" key="11">
    <source>
        <dbReference type="Proteomes" id="UP000245202"/>
    </source>
</evidence>
<dbReference type="EC" id="3.2.1.55" evidence="5"/>
<keyword evidence="6" id="KW-0378">Hydrolase</keyword>
<dbReference type="GO" id="GO:0046373">
    <property type="term" value="P:L-arabinose metabolic process"/>
    <property type="evidence" value="ECO:0007669"/>
    <property type="project" value="InterPro"/>
</dbReference>
<evidence type="ECO:0000256" key="2">
    <source>
        <dbReference type="ARBA" id="ARBA00004881"/>
    </source>
</evidence>
<evidence type="ECO:0000256" key="4">
    <source>
        <dbReference type="ARBA" id="ARBA00011165"/>
    </source>
</evidence>
<evidence type="ECO:0000256" key="6">
    <source>
        <dbReference type="ARBA" id="ARBA00022801"/>
    </source>
</evidence>
<comment type="pathway">
    <text evidence="2">Glycan metabolism.</text>
</comment>
<gene>
    <name evidence="10" type="ORF">PAT3040_06052</name>
</gene>
<feature type="domain" description="Alpha-L-arabinofuranosidase C-terminal" evidence="9">
    <location>
        <begin position="292"/>
        <end position="500"/>
    </location>
</feature>
<dbReference type="Pfam" id="PF06964">
    <property type="entry name" value="Alpha-L-AF_C"/>
    <property type="match status" value="1"/>
</dbReference>
<dbReference type="RefSeq" id="WP_108995597.1">
    <property type="nucleotide sequence ID" value="NZ_BDQX01000390.1"/>
</dbReference>
<evidence type="ECO:0000259" key="9">
    <source>
        <dbReference type="SMART" id="SM00813"/>
    </source>
</evidence>
<sequence>MKASVTVNRHERIGEINPYIYGQYFEHLGNCMYPSVWDGDSPRSDNQGLRQDVIEAARELGVPVIRWPGGCYVDLYDWKDGVGPSEQRPVRPNWHWGGLESNRFGTDEFLSWCEQVGADPYVNVNLGTGTLVDALRWMDYCNGTETADARWRKENGREEPYGVKLWGIGNETWGDWEAGNLGAEEYAAKLANWAQFAKKYDQQLQLLGVGSYEGNDEEWDRKVIEAAGKYLSYLTIHIYGCSVDRESSDEYYPIAFTPVYFENQLRKMIGTLDTTLSRMHKKPEHPIRLSLDEWNIRHYEANPSGKGGYSLNRNSPRNLQDSIFAAGIFHAMIRLSPHVGMANYVFLVNGNGIMNVTEDAVIKTPLYHLFKQYREWMVGESVSVDVQSPSRLTPVPQVSNPEYSAELERKHQPVSSPYIDAVGAIGEDGSLRVAIVNRHLEESFELALGIPEGFESVATVWSLHHPNIHASNTPEAPEQVVPVTRDAVSVENGLNVSAHSVILLRFEKM</sequence>
<dbReference type="PANTHER" id="PTHR43576:SF2">
    <property type="entry name" value="INTRACELLULAR EXO-ALPHA-L-ARABINOFURANOSIDASE 2"/>
    <property type="match status" value="1"/>
</dbReference>
<evidence type="ECO:0000256" key="7">
    <source>
        <dbReference type="ARBA" id="ARBA00023277"/>
    </source>
</evidence>
<keyword evidence="8" id="KW-0326">Glycosidase</keyword>
<dbReference type="Proteomes" id="UP000245202">
    <property type="component" value="Unassembled WGS sequence"/>
</dbReference>
<reference evidence="10 11" key="1">
    <citation type="submission" date="2017-08" db="EMBL/GenBank/DDBJ databases">
        <title>Substantial Increase in Enzyme Production by Combined Drug-Resistance Mutations in Paenibacillus agaridevorans.</title>
        <authorList>
            <person name="Tanaka Y."/>
            <person name="Funane K."/>
            <person name="Hosaka T."/>
            <person name="Shiwa Y."/>
            <person name="Fujita N."/>
            <person name="Miyazaki T."/>
            <person name="Yoshikawa H."/>
            <person name="Murakami K."/>
            <person name="Kasahara K."/>
            <person name="Inaoka T."/>
            <person name="Hiraga Y."/>
            <person name="Ochi K."/>
        </authorList>
    </citation>
    <scope>NUCLEOTIDE SEQUENCE [LARGE SCALE GENOMIC DNA]</scope>
    <source>
        <strain evidence="10 11">T-3040</strain>
    </source>
</reference>
<evidence type="ECO:0000256" key="1">
    <source>
        <dbReference type="ARBA" id="ARBA00001462"/>
    </source>
</evidence>
<dbReference type="Gene3D" id="2.60.40.1180">
    <property type="entry name" value="Golgi alpha-mannosidase II"/>
    <property type="match status" value="1"/>
</dbReference>
<comment type="similarity">
    <text evidence="3">Belongs to the glycosyl hydrolase 51 family.</text>
</comment>
<dbReference type="InterPro" id="IPR017853">
    <property type="entry name" value="GH"/>
</dbReference>
<protein>
    <recommendedName>
        <fullName evidence="5">non-reducing end alpha-L-arabinofuranosidase</fullName>
        <ecNumber evidence="5">3.2.1.55</ecNumber>
    </recommendedName>
</protein>
<dbReference type="AlphaFoldDB" id="A0A2R5F1C5"/>
<keyword evidence="7" id="KW-0119">Carbohydrate metabolism</keyword>
<dbReference type="GO" id="GO:0046556">
    <property type="term" value="F:alpha-L-arabinofuranosidase activity"/>
    <property type="evidence" value="ECO:0007669"/>
    <property type="project" value="UniProtKB-EC"/>
</dbReference>
<evidence type="ECO:0000256" key="3">
    <source>
        <dbReference type="ARBA" id="ARBA00007186"/>
    </source>
</evidence>
<dbReference type="InterPro" id="IPR010720">
    <property type="entry name" value="Alpha-L-AF_C"/>
</dbReference>
<name>A0A2R5F1C5_9BACL</name>
<dbReference type="Pfam" id="PF22848">
    <property type="entry name" value="ASD1_dom"/>
    <property type="match status" value="1"/>
</dbReference>
<dbReference type="EMBL" id="BDQX01000390">
    <property type="protein sequence ID" value="GBG11258.1"/>
    <property type="molecule type" value="Genomic_DNA"/>
</dbReference>
<dbReference type="SMART" id="SM00813">
    <property type="entry name" value="Alpha-L-AF_C"/>
    <property type="match status" value="1"/>
</dbReference>
<dbReference type="InterPro" id="IPR013780">
    <property type="entry name" value="Glyco_hydro_b"/>
</dbReference>